<gene>
    <name evidence="2" type="ORF">LCGC14_2629200</name>
</gene>
<protein>
    <recommendedName>
        <fullName evidence="1">2-oxoacid dehydrogenase acyltransferase catalytic domain-containing protein</fullName>
    </recommendedName>
</protein>
<organism evidence="2">
    <name type="scientific">marine sediment metagenome</name>
    <dbReference type="NCBI Taxonomy" id="412755"/>
    <lineage>
        <taxon>unclassified sequences</taxon>
        <taxon>metagenomes</taxon>
        <taxon>ecological metagenomes</taxon>
    </lineage>
</organism>
<dbReference type="GO" id="GO:0016746">
    <property type="term" value="F:acyltransferase activity"/>
    <property type="evidence" value="ECO:0007669"/>
    <property type="project" value="InterPro"/>
</dbReference>
<dbReference type="SUPFAM" id="SSF52777">
    <property type="entry name" value="CoA-dependent acyltransferases"/>
    <property type="match status" value="1"/>
</dbReference>
<dbReference type="InterPro" id="IPR001078">
    <property type="entry name" value="2-oxoacid_DH_actylTfrase"/>
</dbReference>
<dbReference type="EMBL" id="LAZR01045051">
    <property type="protein sequence ID" value="KKK99792.1"/>
    <property type="molecule type" value="Genomic_DNA"/>
</dbReference>
<evidence type="ECO:0000313" key="2">
    <source>
        <dbReference type="EMBL" id="KKK99792.1"/>
    </source>
</evidence>
<sequence length="41" mass="4534">VIFRPMMNLSLACDHRIVDGSDGAKFLSELKELLENSVDGL</sequence>
<feature type="domain" description="2-oxoacid dehydrogenase acyltransferase catalytic" evidence="1">
    <location>
        <begin position="3"/>
        <end position="37"/>
    </location>
</feature>
<dbReference type="InterPro" id="IPR023213">
    <property type="entry name" value="CAT-like_dom_sf"/>
</dbReference>
<proteinExistence type="predicted"/>
<dbReference type="AlphaFoldDB" id="A0A0F9A0N2"/>
<comment type="caution">
    <text evidence="2">The sequence shown here is derived from an EMBL/GenBank/DDBJ whole genome shotgun (WGS) entry which is preliminary data.</text>
</comment>
<reference evidence="2" key="1">
    <citation type="journal article" date="2015" name="Nature">
        <title>Complex archaea that bridge the gap between prokaryotes and eukaryotes.</title>
        <authorList>
            <person name="Spang A."/>
            <person name="Saw J.H."/>
            <person name="Jorgensen S.L."/>
            <person name="Zaremba-Niedzwiedzka K."/>
            <person name="Martijn J."/>
            <person name="Lind A.E."/>
            <person name="van Eijk R."/>
            <person name="Schleper C."/>
            <person name="Guy L."/>
            <person name="Ettema T.J."/>
        </authorList>
    </citation>
    <scope>NUCLEOTIDE SEQUENCE</scope>
</reference>
<dbReference type="Gene3D" id="3.30.559.10">
    <property type="entry name" value="Chloramphenicol acetyltransferase-like domain"/>
    <property type="match status" value="1"/>
</dbReference>
<accession>A0A0F9A0N2</accession>
<feature type="non-terminal residue" evidence="2">
    <location>
        <position position="1"/>
    </location>
</feature>
<name>A0A0F9A0N2_9ZZZZ</name>
<dbReference type="Pfam" id="PF00198">
    <property type="entry name" value="2-oxoacid_dh"/>
    <property type="match status" value="1"/>
</dbReference>
<evidence type="ECO:0000259" key="1">
    <source>
        <dbReference type="Pfam" id="PF00198"/>
    </source>
</evidence>